<proteinExistence type="predicted"/>
<sequence>MIEFIATRLPEDGDKERASELLLDTKHQQAMTATLSNNPSSSFLLRRGEQKQSKRFHDCFPHPFDPSPCRLMKSANLHQRK</sequence>
<name>A0AAE0ZL15_9GAST</name>
<reference evidence="1" key="1">
    <citation type="journal article" date="2023" name="G3 (Bethesda)">
        <title>A reference genome for the long-term kleptoplast-retaining sea slug Elysia crispata morphotype clarki.</title>
        <authorList>
            <person name="Eastman K.E."/>
            <person name="Pendleton A.L."/>
            <person name="Shaikh M.A."/>
            <person name="Suttiyut T."/>
            <person name="Ogas R."/>
            <person name="Tomko P."/>
            <person name="Gavelis G."/>
            <person name="Widhalm J.R."/>
            <person name="Wisecaver J.H."/>
        </authorList>
    </citation>
    <scope>NUCLEOTIDE SEQUENCE</scope>
    <source>
        <strain evidence="1">ECLA1</strain>
    </source>
</reference>
<organism evidence="1 2">
    <name type="scientific">Elysia crispata</name>
    <name type="common">lettuce slug</name>
    <dbReference type="NCBI Taxonomy" id="231223"/>
    <lineage>
        <taxon>Eukaryota</taxon>
        <taxon>Metazoa</taxon>
        <taxon>Spiralia</taxon>
        <taxon>Lophotrochozoa</taxon>
        <taxon>Mollusca</taxon>
        <taxon>Gastropoda</taxon>
        <taxon>Heterobranchia</taxon>
        <taxon>Euthyneura</taxon>
        <taxon>Panpulmonata</taxon>
        <taxon>Sacoglossa</taxon>
        <taxon>Placobranchoidea</taxon>
        <taxon>Plakobranchidae</taxon>
        <taxon>Elysia</taxon>
    </lineage>
</organism>
<keyword evidence="2" id="KW-1185">Reference proteome</keyword>
<protein>
    <submittedName>
        <fullName evidence="1">Uncharacterized protein</fullName>
    </submittedName>
</protein>
<evidence type="ECO:0000313" key="1">
    <source>
        <dbReference type="EMBL" id="KAK3771160.1"/>
    </source>
</evidence>
<dbReference type="AlphaFoldDB" id="A0AAE0ZL15"/>
<dbReference type="EMBL" id="JAWDGP010003769">
    <property type="protein sequence ID" value="KAK3771160.1"/>
    <property type="molecule type" value="Genomic_DNA"/>
</dbReference>
<evidence type="ECO:0000313" key="2">
    <source>
        <dbReference type="Proteomes" id="UP001283361"/>
    </source>
</evidence>
<comment type="caution">
    <text evidence="1">The sequence shown here is derived from an EMBL/GenBank/DDBJ whole genome shotgun (WGS) entry which is preliminary data.</text>
</comment>
<gene>
    <name evidence="1" type="ORF">RRG08_011824</name>
</gene>
<accession>A0AAE0ZL15</accession>
<dbReference type="Proteomes" id="UP001283361">
    <property type="component" value="Unassembled WGS sequence"/>
</dbReference>